<organism evidence="1 2">
    <name type="scientific">Glossina austeni</name>
    <name type="common">Savannah tsetse fly</name>
    <dbReference type="NCBI Taxonomy" id="7395"/>
    <lineage>
        <taxon>Eukaryota</taxon>
        <taxon>Metazoa</taxon>
        <taxon>Ecdysozoa</taxon>
        <taxon>Arthropoda</taxon>
        <taxon>Hexapoda</taxon>
        <taxon>Insecta</taxon>
        <taxon>Pterygota</taxon>
        <taxon>Neoptera</taxon>
        <taxon>Endopterygota</taxon>
        <taxon>Diptera</taxon>
        <taxon>Brachycera</taxon>
        <taxon>Muscomorpha</taxon>
        <taxon>Hippoboscoidea</taxon>
        <taxon>Glossinidae</taxon>
        <taxon>Glossina</taxon>
    </lineage>
</organism>
<name>A0A1A9UGS6_GLOAU</name>
<proteinExistence type="predicted"/>
<sequence>MLKTRNYNLIGHASSCSSTISSRRVPKGGYIERPCVHAFVKGASPLLMIKVTQQDRHLMGMFRKCFGNCACYAGMTKCKTAEEEMRTENRQKIVGQRSGMHVHITNEGINYNSRQLKQQKAMFK</sequence>
<dbReference type="VEuPathDB" id="VectorBase:GAUT004368"/>
<keyword evidence="2" id="KW-1185">Reference proteome</keyword>
<dbReference type="Proteomes" id="UP000078200">
    <property type="component" value="Unassembled WGS sequence"/>
</dbReference>
<evidence type="ECO:0000313" key="2">
    <source>
        <dbReference type="Proteomes" id="UP000078200"/>
    </source>
</evidence>
<evidence type="ECO:0000313" key="1">
    <source>
        <dbReference type="EnsemblMetazoa" id="GAUT004368-PA"/>
    </source>
</evidence>
<dbReference type="AlphaFoldDB" id="A0A1A9UGS6"/>
<protein>
    <submittedName>
        <fullName evidence="1">Uncharacterized protein</fullName>
    </submittedName>
</protein>
<accession>A0A1A9UGS6</accession>
<dbReference type="EnsemblMetazoa" id="GAUT004368-RA">
    <property type="protein sequence ID" value="GAUT004368-PA"/>
    <property type="gene ID" value="GAUT004368"/>
</dbReference>
<reference evidence="1" key="1">
    <citation type="submission" date="2020-05" db="UniProtKB">
        <authorList>
            <consortium name="EnsemblMetazoa"/>
        </authorList>
    </citation>
    <scope>IDENTIFICATION</scope>
    <source>
        <strain evidence="1">TTRI</strain>
    </source>
</reference>